<feature type="transmembrane region" description="Helical" evidence="1">
    <location>
        <begin position="59"/>
        <end position="82"/>
    </location>
</feature>
<comment type="caution">
    <text evidence="2">The sequence shown here is derived from an EMBL/GenBank/DDBJ whole genome shotgun (WGS) entry which is preliminary data.</text>
</comment>
<accession>A0ABR3J1R1</accession>
<feature type="transmembrane region" description="Helical" evidence="1">
    <location>
        <begin position="183"/>
        <end position="202"/>
    </location>
</feature>
<name>A0ABR3J1R1_9AGAR</name>
<dbReference type="Proteomes" id="UP001556367">
    <property type="component" value="Unassembled WGS sequence"/>
</dbReference>
<dbReference type="EMBL" id="JASNQZ010000012">
    <property type="protein sequence ID" value="KAL0949442.1"/>
    <property type="molecule type" value="Genomic_DNA"/>
</dbReference>
<organism evidence="2 3">
    <name type="scientific">Hohenbuehelia grisea</name>
    <dbReference type="NCBI Taxonomy" id="104357"/>
    <lineage>
        <taxon>Eukaryota</taxon>
        <taxon>Fungi</taxon>
        <taxon>Dikarya</taxon>
        <taxon>Basidiomycota</taxon>
        <taxon>Agaricomycotina</taxon>
        <taxon>Agaricomycetes</taxon>
        <taxon>Agaricomycetidae</taxon>
        <taxon>Agaricales</taxon>
        <taxon>Pleurotineae</taxon>
        <taxon>Pleurotaceae</taxon>
        <taxon>Hohenbuehelia</taxon>
    </lineage>
</organism>
<keyword evidence="1" id="KW-1133">Transmembrane helix</keyword>
<keyword evidence="1" id="KW-0472">Membrane</keyword>
<evidence type="ECO:0000313" key="2">
    <source>
        <dbReference type="EMBL" id="KAL0949442.1"/>
    </source>
</evidence>
<keyword evidence="3" id="KW-1185">Reference proteome</keyword>
<feature type="transmembrane region" description="Helical" evidence="1">
    <location>
        <begin position="223"/>
        <end position="247"/>
    </location>
</feature>
<evidence type="ECO:0000256" key="1">
    <source>
        <dbReference type="SAM" id="Phobius"/>
    </source>
</evidence>
<feature type="transmembrane region" description="Helical" evidence="1">
    <location>
        <begin position="253"/>
        <end position="278"/>
    </location>
</feature>
<keyword evidence="1" id="KW-0812">Transmembrane</keyword>
<gene>
    <name evidence="2" type="ORF">HGRIS_014949</name>
</gene>
<evidence type="ECO:0000313" key="3">
    <source>
        <dbReference type="Proteomes" id="UP001556367"/>
    </source>
</evidence>
<sequence length="282" mass="29293">MLRDVCARHLSGNSSLYCHQSFGFSSHFSAEKLAVRDGCPALARCTCFLRLRASCPAILVVRVAIKVTVTISLIAISAFAAFTGASPTPAPAADLVARGGYKPVPQTLQECHTALQPTCASLVASINVKADVKLDVQIKPVIVQIKTILEAAIADVKAVKATVGITVGAALTFGGKVYAAIDLAKIICDILVTVFGALALVLKTVGILKAHIVAPLLCEVAELIAVLLTELFGFVAGLSVCVIPLVLALPQVVATIVFLNVKSLIGCLNISIIAGLGLKVFV</sequence>
<proteinExistence type="predicted"/>
<protein>
    <submittedName>
        <fullName evidence="2">Uncharacterized protein</fullName>
    </submittedName>
</protein>
<reference evidence="3" key="1">
    <citation type="submission" date="2024-06" db="EMBL/GenBank/DDBJ databases">
        <title>Multi-omics analyses provide insights into the biosynthesis of the anticancer antibiotic pleurotin in Hohenbuehelia grisea.</title>
        <authorList>
            <person name="Weaver J.A."/>
            <person name="Alberti F."/>
        </authorList>
    </citation>
    <scope>NUCLEOTIDE SEQUENCE [LARGE SCALE GENOMIC DNA]</scope>
    <source>
        <strain evidence="3">T-177</strain>
    </source>
</reference>